<evidence type="ECO:0000313" key="4">
    <source>
        <dbReference type="EMBL" id="AGS35343.1"/>
    </source>
</evidence>
<dbReference type="eggNOG" id="COG1086">
    <property type="taxonomic scope" value="Bacteria"/>
</dbReference>
<feature type="transmembrane region" description="Helical" evidence="2">
    <location>
        <begin position="20"/>
        <end position="38"/>
    </location>
</feature>
<dbReference type="InterPro" id="IPR051203">
    <property type="entry name" value="Polysaccharide_Synthase-Rel"/>
</dbReference>
<dbReference type="PANTHER" id="PTHR43318:SF1">
    <property type="entry name" value="POLYSACCHARIDE BIOSYNTHESIS PROTEIN EPSC-RELATED"/>
    <property type="match status" value="1"/>
</dbReference>
<keyword evidence="2" id="KW-1133">Transmembrane helix</keyword>
<dbReference type="InterPro" id="IPR003869">
    <property type="entry name" value="Polysac_CapD-like"/>
</dbReference>
<keyword evidence="2" id="KW-0472">Membrane</keyword>
<dbReference type="EMBL" id="CP003924">
    <property type="protein sequence ID" value="AGS35343.1"/>
    <property type="molecule type" value="Genomic_DNA"/>
</dbReference>
<keyword evidence="2" id="KW-0812">Transmembrane</keyword>
<dbReference type="Proteomes" id="UP000015388">
    <property type="component" value="Chromosome"/>
</dbReference>
<sequence>MEDNVTVHFEKRRREGSVPWAFADLLLWVPAGLLATWVRLDFTVLVISGLTSWVISTFLIMAVLHLLMGSLLGAYPPKTRFDPLGRQSLGVIALSATVAGIVGVVILSAAPVVELPRSVPLISALLVILGAFLLRTALLAWNTYQLHSREPVIVIGAGLLGRHIIAELGDPQLGNDMAIKAVLDDNPRMHGARLHGVKVRGGLDQISEVAAQTGATTLIVAINGLGPTVKSKITAVAAELGLKVLVVPTMEEINRIGSLELQELDLTSLMGRDQIVLDEDSISGLIRGRRVLVTGAGGSIGSELARQIHKYGPSELIMLDRDEGGLHHTQLSIYGHAMLDSKNIVLADIRDAARLKEIFLECRPEVVLHAAALKHQPLLEMYPQEAWLTNVEGTRNVLDASVACRTEVVVNVSTDKAANPVCALGDSKRIAERITAAYGAEYPGTWVSVRFGNVLGSRGSVIETFRRQIETGGPVTVTHPEVRRYFMTIPEAAQLVLQAAVVGESGETLVLDMGSPMPIVELAQGLMKIAGRDDLEIVYTGLRPGEKMSEELLDDREDPIRADRHPMISEVRVEPLTQLPDCAPDANNTLRALARTAHSEEPSLL</sequence>
<reference evidence="4 5" key="1">
    <citation type="submission" date="2012-11" db="EMBL/GenBank/DDBJ databases">
        <title>The complete genome sequence of Corynebacterium maris Coryn-1 (=DSM 45190).</title>
        <authorList>
            <person name="Schaffert L."/>
            <person name="Albersmeier A."/>
            <person name="Kalinowski J."/>
            <person name="Ruckert C."/>
        </authorList>
    </citation>
    <scope>NUCLEOTIDE SEQUENCE [LARGE SCALE GENOMIC DNA]</scope>
    <source>
        <strain evidence="5">Coryn-1</strain>
    </source>
</reference>
<dbReference type="PATRIC" id="fig|1224163.3.peg.1881"/>
<evidence type="ECO:0000256" key="1">
    <source>
        <dbReference type="ARBA" id="ARBA00007430"/>
    </source>
</evidence>
<dbReference type="KEGG" id="cmd:B841_09350"/>
<feature type="transmembrane region" description="Helical" evidence="2">
    <location>
        <begin position="44"/>
        <end position="68"/>
    </location>
</feature>
<feature type="domain" description="Polysaccharide biosynthesis protein CapD-like" evidence="3">
    <location>
        <begin position="291"/>
        <end position="559"/>
    </location>
</feature>
<dbReference type="OrthoDB" id="9803111at2"/>
<dbReference type="CDD" id="cd05237">
    <property type="entry name" value="UDP_invert_4-6DH_SDR_e"/>
    <property type="match status" value="1"/>
</dbReference>
<organism evidence="4 5">
    <name type="scientific">Corynebacterium maris DSM 45190</name>
    <dbReference type="NCBI Taxonomy" id="1224163"/>
    <lineage>
        <taxon>Bacteria</taxon>
        <taxon>Bacillati</taxon>
        <taxon>Actinomycetota</taxon>
        <taxon>Actinomycetes</taxon>
        <taxon>Mycobacteriales</taxon>
        <taxon>Corynebacteriaceae</taxon>
        <taxon>Corynebacterium</taxon>
    </lineage>
</organism>
<gene>
    <name evidence="4" type="ORF">B841_09350</name>
</gene>
<comment type="similarity">
    <text evidence="1">Belongs to the polysaccharide synthase family.</text>
</comment>
<dbReference type="STRING" id="1224163.B841_09350"/>
<dbReference type="HOGENOM" id="CLU_013560_5_1_11"/>
<evidence type="ECO:0000259" key="3">
    <source>
        <dbReference type="Pfam" id="PF02719"/>
    </source>
</evidence>
<dbReference type="AlphaFoldDB" id="S5TKV8"/>
<dbReference type="SUPFAM" id="SSF51735">
    <property type="entry name" value="NAD(P)-binding Rossmann-fold domains"/>
    <property type="match status" value="2"/>
</dbReference>
<name>S5TKV8_9CORY</name>
<evidence type="ECO:0000313" key="5">
    <source>
        <dbReference type="Proteomes" id="UP000015388"/>
    </source>
</evidence>
<proteinExistence type="inferred from homology"/>
<dbReference type="PANTHER" id="PTHR43318">
    <property type="entry name" value="UDP-N-ACETYLGLUCOSAMINE 4,6-DEHYDRATASE"/>
    <property type="match status" value="1"/>
</dbReference>
<protein>
    <submittedName>
        <fullName evidence="4">Nucleoside-diphosphate sugar epimerase</fullName>
    </submittedName>
</protein>
<dbReference type="Pfam" id="PF02719">
    <property type="entry name" value="Polysacc_synt_2"/>
    <property type="match status" value="1"/>
</dbReference>
<evidence type="ECO:0000256" key="2">
    <source>
        <dbReference type="SAM" id="Phobius"/>
    </source>
</evidence>
<accession>S5TKV8</accession>
<dbReference type="Gene3D" id="3.40.50.720">
    <property type="entry name" value="NAD(P)-binding Rossmann-like Domain"/>
    <property type="match status" value="2"/>
</dbReference>
<feature type="transmembrane region" description="Helical" evidence="2">
    <location>
        <begin position="89"/>
        <end position="113"/>
    </location>
</feature>
<keyword evidence="5" id="KW-1185">Reference proteome</keyword>
<dbReference type="InterPro" id="IPR036291">
    <property type="entry name" value="NAD(P)-bd_dom_sf"/>
</dbReference>
<feature type="transmembrane region" description="Helical" evidence="2">
    <location>
        <begin position="119"/>
        <end position="141"/>
    </location>
</feature>